<dbReference type="GO" id="GO:0070971">
    <property type="term" value="C:endoplasmic reticulum exit site"/>
    <property type="evidence" value="ECO:0007669"/>
    <property type="project" value="TreeGrafter"/>
</dbReference>
<evidence type="ECO:0000313" key="5">
    <source>
        <dbReference type="WBParaSite" id="ASIM_0000083201-mRNA-1"/>
    </source>
</evidence>
<dbReference type="PANTHER" id="PTHR15335">
    <property type="entry name" value="PROTEIN TFG"/>
    <property type="match status" value="1"/>
</dbReference>
<proteinExistence type="predicted"/>
<name>A0A0M3IZZ8_ANISI</name>
<accession>A0A0M3IZZ8</accession>
<reference evidence="3 4" key="2">
    <citation type="submission" date="2018-11" db="EMBL/GenBank/DDBJ databases">
        <authorList>
            <consortium name="Pathogen Informatics"/>
        </authorList>
    </citation>
    <scope>NUCLEOTIDE SEQUENCE [LARGE SCALE GENOMIC DNA]</scope>
</reference>
<dbReference type="InterPro" id="IPR000270">
    <property type="entry name" value="PB1_dom"/>
</dbReference>
<reference evidence="5" key="1">
    <citation type="submission" date="2017-02" db="UniProtKB">
        <authorList>
            <consortium name="WormBaseParasite"/>
        </authorList>
    </citation>
    <scope>IDENTIFICATION</scope>
</reference>
<dbReference type="PANTHER" id="PTHR15335:SF7">
    <property type="entry name" value="PROTEIN TFG"/>
    <property type="match status" value="1"/>
</dbReference>
<protein>
    <submittedName>
        <fullName evidence="5">Protein TFG (inferred by orthology to a human protein)</fullName>
    </submittedName>
</protein>
<evidence type="ECO:0000256" key="1">
    <source>
        <dbReference type="SAM" id="MobiDB-lite"/>
    </source>
</evidence>
<dbReference type="Pfam" id="PF00564">
    <property type="entry name" value="PB1"/>
    <property type="match status" value="1"/>
</dbReference>
<dbReference type="PROSITE" id="PS51745">
    <property type="entry name" value="PB1"/>
    <property type="match status" value="1"/>
</dbReference>
<dbReference type="Gene3D" id="3.10.20.90">
    <property type="entry name" value="Phosphatidylinositol 3-kinase Catalytic Subunit, Chain A, domain 1"/>
    <property type="match status" value="1"/>
</dbReference>
<dbReference type="InterPro" id="IPR033512">
    <property type="entry name" value="TFG"/>
</dbReference>
<dbReference type="WBParaSite" id="ASIM_0000083201-mRNA-1">
    <property type="protein sequence ID" value="ASIM_0000083201-mRNA-1"/>
    <property type="gene ID" value="ASIM_0000083201"/>
</dbReference>
<evidence type="ECO:0000259" key="2">
    <source>
        <dbReference type="PROSITE" id="PS51745"/>
    </source>
</evidence>
<feature type="compositionally biased region" description="Pro residues" evidence="1">
    <location>
        <begin position="150"/>
        <end position="164"/>
    </location>
</feature>
<dbReference type="GO" id="GO:0042802">
    <property type="term" value="F:identical protein binding"/>
    <property type="evidence" value="ECO:0007669"/>
    <property type="project" value="InterPro"/>
</dbReference>
<dbReference type="OrthoDB" id="1594986at2759"/>
<feature type="region of interest" description="Disordered" evidence="1">
    <location>
        <begin position="140"/>
        <end position="203"/>
    </location>
</feature>
<sequence>MVHNGGEVEATMVKARFGTDIRKMTLRHNDDLSYNDLVMMMQRIFKIKSADNIILKYKDQEGDLITMADDHDLLLALQTEPLLSVVVLIDGAEMSSLSKSVLLDYICSFDYYCSGGSEPPSTPMNNAPAEVQAQTGALAGAGAGMGAPPCGQPQPQPIAPPPVPMMMMSGSNSGSFGQPQQQQQHQMTPPPQATVPPTTVSSA</sequence>
<feature type="domain" description="PB1" evidence="2">
    <location>
        <begin position="10"/>
        <end position="92"/>
    </location>
</feature>
<dbReference type="GO" id="GO:0048208">
    <property type="term" value="P:COPII vesicle coating"/>
    <property type="evidence" value="ECO:0007669"/>
    <property type="project" value="InterPro"/>
</dbReference>
<feature type="compositionally biased region" description="Low complexity" evidence="1">
    <location>
        <begin position="165"/>
        <end position="187"/>
    </location>
</feature>
<dbReference type="AlphaFoldDB" id="A0A0M3IZZ8"/>
<dbReference type="Proteomes" id="UP000267096">
    <property type="component" value="Unassembled WGS sequence"/>
</dbReference>
<organism evidence="5">
    <name type="scientific">Anisakis simplex</name>
    <name type="common">Herring worm</name>
    <dbReference type="NCBI Taxonomy" id="6269"/>
    <lineage>
        <taxon>Eukaryota</taxon>
        <taxon>Metazoa</taxon>
        <taxon>Ecdysozoa</taxon>
        <taxon>Nematoda</taxon>
        <taxon>Chromadorea</taxon>
        <taxon>Rhabditida</taxon>
        <taxon>Spirurina</taxon>
        <taxon>Ascaridomorpha</taxon>
        <taxon>Ascaridoidea</taxon>
        <taxon>Anisakidae</taxon>
        <taxon>Anisakis</taxon>
        <taxon>Anisakis simplex complex</taxon>
    </lineage>
</organism>
<evidence type="ECO:0000313" key="4">
    <source>
        <dbReference type="Proteomes" id="UP000267096"/>
    </source>
</evidence>
<gene>
    <name evidence="3" type="ORF">ASIM_LOCUS731</name>
</gene>
<dbReference type="InterPro" id="IPR053793">
    <property type="entry name" value="PB1-like"/>
</dbReference>
<dbReference type="SMART" id="SM00666">
    <property type="entry name" value="PB1"/>
    <property type="match status" value="1"/>
</dbReference>
<keyword evidence="4" id="KW-1185">Reference proteome</keyword>
<evidence type="ECO:0000313" key="3">
    <source>
        <dbReference type="EMBL" id="VDK18027.1"/>
    </source>
</evidence>
<dbReference type="EMBL" id="UYRR01000578">
    <property type="protein sequence ID" value="VDK18027.1"/>
    <property type="molecule type" value="Genomic_DNA"/>
</dbReference>
<dbReference type="SUPFAM" id="SSF54277">
    <property type="entry name" value="CAD &amp; PB1 domains"/>
    <property type="match status" value="1"/>
</dbReference>